<gene>
    <name evidence="1" type="ORF">LS79_009670</name>
</gene>
<dbReference type="Proteomes" id="UP000029857">
    <property type="component" value="Unassembled WGS sequence"/>
</dbReference>
<reference evidence="1 2" key="1">
    <citation type="journal article" date="2014" name="Genome Announc.">
        <title>Draft genome sequences of eight enterohepatic helicobacter species isolated from both laboratory and wild rodents.</title>
        <authorList>
            <person name="Sheh A."/>
            <person name="Shen Z."/>
            <person name="Fox J.G."/>
        </authorList>
    </citation>
    <scope>NUCLEOTIDE SEQUENCE [LARGE SCALE GENOMIC DNA]</scope>
    <source>
        <strain evidence="1 2">ATCC 49320</strain>
    </source>
</reference>
<dbReference type="EMBL" id="JRPJ02000046">
    <property type="protein sequence ID" value="TLE08569.1"/>
    <property type="molecule type" value="Genomic_DNA"/>
</dbReference>
<dbReference type="AlphaFoldDB" id="A0A099V3R0"/>
<comment type="caution">
    <text evidence="1">The sequence shown here is derived from an EMBL/GenBank/DDBJ whole genome shotgun (WGS) entry which is preliminary data.</text>
</comment>
<protein>
    <submittedName>
        <fullName evidence="1">Uncharacterized protein</fullName>
    </submittedName>
</protein>
<proteinExistence type="predicted"/>
<accession>A0A099V3R0</accession>
<name>A0A099V3R0_9HELI</name>
<sequence>MDILQVIKNSSHITCQELEALNMIFESLKAPYKDYVLFDLEKRILFDTQKQNKATIMLKLQDSIIALANLKARSARLDTKGQFITEYEGLRLKRKYFIAQILDIKQAGIKYFLQELVSRAMD</sequence>
<dbReference type="RefSeq" id="WP_034565580.1">
    <property type="nucleotide sequence ID" value="NZ_FZMS01000037.1"/>
</dbReference>
<organism evidence="1 2">
    <name type="scientific">Helicobacter bilis</name>
    <dbReference type="NCBI Taxonomy" id="37372"/>
    <lineage>
        <taxon>Bacteria</taxon>
        <taxon>Pseudomonadati</taxon>
        <taxon>Campylobacterota</taxon>
        <taxon>Epsilonproteobacteria</taxon>
        <taxon>Campylobacterales</taxon>
        <taxon>Helicobacteraceae</taxon>
        <taxon>Helicobacter</taxon>
    </lineage>
</organism>
<evidence type="ECO:0000313" key="1">
    <source>
        <dbReference type="EMBL" id="TLE08569.1"/>
    </source>
</evidence>
<evidence type="ECO:0000313" key="2">
    <source>
        <dbReference type="Proteomes" id="UP000029857"/>
    </source>
</evidence>